<proteinExistence type="predicted"/>
<gene>
    <name evidence="2" type="ORF">A1Q1_00138</name>
</gene>
<protein>
    <submittedName>
        <fullName evidence="2">Uncharacterized protein</fullName>
    </submittedName>
</protein>
<dbReference type="Gene3D" id="2.60.120.330">
    <property type="entry name" value="B-lactam Antibiotic, Isopenicillin N Synthase, Chain"/>
    <property type="match status" value="2"/>
</dbReference>
<dbReference type="GeneID" id="25983652"/>
<dbReference type="Proteomes" id="UP000002748">
    <property type="component" value="Unassembled WGS sequence"/>
</dbReference>
<dbReference type="SUPFAM" id="SSF51197">
    <property type="entry name" value="Clavaminate synthase-like"/>
    <property type="match status" value="1"/>
</dbReference>
<name>J6F5G9_TRIAS</name>
<dbReference type="AlphaFoldDB" id="J6F5G9"/>
<dbReference type="EMBL" id="ALBS01000099">
    <property type="protein sequence ID" value="EJT50517.1"/>
    <property type="molecule type" value="Genomic_DNA"/>
</dbReference>
<organism evidence="2 3">
    <name type="scientific">Trichosporon asahii var. asahii (strain ATCC 90039 / CBS 2479 / JCM 2466 / KCTC 7840 / NBRC 103889/ NCYC 2677 / UAMH 7654)</name>
    <name type="common">Yeast</name>
    <dbReference type="NCBI Taxonomy" id="1186058"/>
    <lineage>
        <taxon>Eukaryota</taxon>
        <taxon>Fungi</taxon>
        <taxon>Dikarya</taxon>
        <taxon>Basidiomycota</taxon>
        <taxon>Agaricomycotina</taxon>
        <taxon>Tremellomycetes</taxon>
        <taxon>Trichosporonales</taxon>
        <taxon>Trichosporonaceae</taxon>
        <taxon>Trichosporon</taxon>
    </lineage>
</organism>
<evidence type="ECO:0000256" key="1">
    <source>
        <dbReference type="SAM" id="MobiDB-lite"/>
    </source>
</evidence>
<dbReference type="VEuPathDB" id="FungiDB:A1Q1_00138"/>
<dbReference type="HOGENOM" id="CLU_662246_0_0_1"/>
<evidence type="ECO:0000313" key="2">
    <source>
        <dbReference type="EMBL" id="EJT50517.1"/>
    </source>
</evidence>
<dbReference type="PANTHER" id="PTHR30613:SF1">
    <property type="entry name" value="DUF1479 DOMAIN PROTEIN (AFU_ORTHOLOGUE AFUA_5G09280)"/>
    <property type="match status" value="1"/>
</dbReference>
<sequence>MRASLVARVAARSYQRRLTTATTARAPLAPPYHHQMRSPLAPPYAHAVPAQETDRIRASYSFTIPTVQKEVKPSPAEWIETVVATPAGQEWAIKTWDAALDALEAQSAIPEIQFRKLASADVNAIKASGSVVIRDVLQDAVAEGWATEYAAQGVHPTFYHSSLIAARSDPSVLSATGAVLEKVLGATPAYIRVDTVSHHPSEAQWTGDKVWAEQPAEGTYMPLHAHLAFNTTDLAAPTSAHAALYTLLRPYFTPKASRISFYHGEDYLAKENWTFSGKADASAEPVHLKPAHIKLNPGDILVSHAGLGLRAANANGLLLPIHPLPAGEGNKAFVTLQRTAFEAGLPPPHAILDGEACPVEEPGSQGEIDSVAGRRAMGYE</sequence>
<feature type="region of interest" description="Disordered" evidence="1">
    <location>
        <begin position="358"/>
        <end position="380"/>
    </location>
</feature>
<reference evidence="2 3" key="1">
    <citation type="journal article" date="2012" name="Eukaryot. Cell">
        <title>Draft genome sequence of CBS 2479, the standard type strain of Trichosporon asahii.</title>
        <authorList>
            <person name="Yang R.Y."/>
            <person name="Li H.T."/>
            <person name="Zhu H."/>
            <person name="Zhou G.P."/>
            <person name="Wang M."/>
            <person name="Wang L."/>
        </authorList>
    </citation>
    <scope>NUCLEOTIDE SEQUENCE [LARGE SCALE GENOMIC DNA]</scope>
    <source>
        <strain evidence="3">ATCC 90039 / CBS 2479 / JCM 2466 / KCTC 7840 / NCYC 2677 / UAMH 7654</strain>
    </source>
</reference>
<dbReference type="InterPro" id="IPR027443">
    <property type="entry name" value="IPNS-like_sf"/>
</dbReference>
<dbReference type="KEGG" id="tasa:A1Q1_00138"/>
<dbReference type="PANTHER" id="PTHR30613">
    <property type="entry name" value="UNCHARACTERIZED PROTEIN YBIU-RELATED"/>
    <property type="match status" value="1"/>
</dbReference>
<comment type="caution">
    <text evidence="2">The sequence shown here is derived from an EMBL/GenBank/DDBJ whole genome shotgun (WGS) entry which is preliminary data.</text>
</comment>
<dbReference type="RefSeq" id="XP_014181941.1">
    <property type="nucleotide sequence ID" value="XM_014326466.1"/>
</dbReference>
<dbReference type="OrthoDB" id="8249012at2759"/>
<dbReference type="InterPro" id="IPR010856">
    <property type="entry name" value="Gig2-like"/>
</dbReference>
<evidence type="ECO:0000313" key="3">
    <source>
        <dbReference type="Proteomes" id="UP000002748"/>
    </source>
</evidence>
<accession>J6F5G9</accession>